<dbReference type="EMBL" id="JASGBI010000001">
    <property type="protein sequence ID" value="MDI9237779.1"/>
    <property type="molecule type" value="Genomic_DNA"/>
</dbReference>
<protein>
    <recommendedName>
        <fullName evidence="4">MipA/OmpV family protein</fullName>
    </recommendedName>
</protein>
<evidence type="ECO:0000256" key="1">
    <source>
        <dbReference type="SAM" id="SignalP"/>
    </source>
</evidence>
<evidence type="ECO:0000313" key="2">
    <source>
        <dbReference type="EMBL" id="MDI9237779.1"/>
    </source>
</evidence>
<accession>A0ABT6XCA8</accession>
<comment type="caution">
    <text evidence="2">The sequence shown here is derived from an EMBL/GenBank/DDBJ whole genome shotgun (WGS) entry which is preliminary data.</text>
</comment>
<dbReference type="RefSeq" id="WP_283211284.1">
    <property type="nucleotide sequence ID" value="NZ_JASGBI010000001.1"/>
</dbReference>
<feature type="signal peptide" evidence="1">
    <location>
        <begin position="1"/>
        <end position="23"/>
    </location>
</feature>
<keyword evidence="3" id="KW-1185">Reference proteome</keyword>
<sequence>MIRSRLLLAAVVLGLAPTATAHARDWLIDLHYLQLQEAALGDAEMSGRESGLQVQTPWFALGGGQFGVGADYLYTHYDYTGLDTRDRDLHRLAVPLDWRYGDTWTLRITAQPTVATSSNIMKDLFSRSTGDDFNLYGRIAVERVPDSGWGWRLGAGYDDRFGDPQAWPLVAAVYRQSNLSVEVGWPQASANWWPNERWRLGVEIAPAGARWHVVSDERDGAEFDYTAEAWRAALAADWSFAGGWQLALQLGSEFDRHHDFEDDTGARIDTDAASAAFASLAVRYRFGDDTAP</sequence>
<evidence type="ECO:0000313" key="3">
    <source>
        <dbReference type="Proteomes" id="UP001321580"/>
    </source>
</evidence>
<name>A0ABT6XCA8_9GAMM</name>
<evidence type="ECO:0008006" key="4">
    <source>
        <dbReference type="Google" id="ProtNLM"/>
    </source>
</evidence>
<organism evidence="2 3">
    <name type="scientific">Lysobacter stagni</name>
    <dbReference type="NCBI Taxonomy" id="3045172"/>
    <lineage>
        <taxon>Bacteria</taxon>
        <taxon>Pseudomonadati</taxon>
        <taxon>Pseudomonadota</taxon>
        <taxon>Gammaproteobacteria</taxon>
        <taxon>Lysobacterales</taxon>
        <taxon>Lysobacteraceae</taxon>
        <taxon>Lysobacter</taxon>
    </lineage>
</organism>
<keyword evidence="1" id="KW-0732">Signal</keyword>
<feature type="chain" id="PRO_5047452730" description="MipA/OmpV family protein" evidence="1">
    <location>
        <begin position="24"/>
        <end position="292"/>
    </location>
</feature>
<reference evidence="2 3" key="1">
    <citation type="submission" date="2023-05" db="EMBL/GenBank/DDBJ databases">
        <title>Lysobacter sp. strain LF1 Genome sequencing and assembly.</title>
        <authorList>
            <person name="Jung Y."/>
        </authorList>
    </citation>
    <scope>NUCLEOTIDE SEQUENCE [LARGE SCALE GENOMIC DNA]</scope>
    <source>
        <strain evidence="2 3">LF1</strain>
    </source>
</reference>
<dbReference type="Proteomes" id="UP001321580">
    <property type="component" value="Unassembled WGS sequence"/>
</dbReference>
<dbReference type="SUPFAM" id="SSF56935">
    <property type="entry name" value="Porins"/>
    <property type="match status" value="1"/>
</dbReference>
<gene>
    <name evidence="2" type="ORF">QLQ15_02495</name>
</gene>
<proteinExistence type="predicted"/>